<proteinExistence type="predicted"/>
<keyword evidence="2" id="KW-1185">Reference proteome</keyword>
<gene>
    <name evidence="1" type="ORF">ABI_32930</name>
</gene>
<dbReference type="STRING" id="715226.ABI_32930"/>
<dbReference type="EMBL" id="GL883079">
    <property type="protein sequence ID" value="EGF90277.1"/>
    <property type="molecule type" value="Genomic_DNA"/>
</dbReference>
<reference evidence="2" key="1">
    <citation type="submission" date="2011-03" db="EMBL/GenBank/DDBJ databases">
        <title>Draft genome sequence of Brevundimonas diminuta.</title>
        <authorList>
            <person name="Brown P.J.B."/>
            <person name="Buechlein A."/>
            <person name="Hemmerich C."/>
            <person name="Brun Y.V."/>
        </authorList>
    </citation>
    <scope>NUCLEOTIDE SEQUENCE [LARGE SCALE GENOMIC DNA]</scope>
    <source>
        <strain evidence="2">C19</strain>
    </source>
</reference>
<sequence length="47" mass="5133">MNLSDVQVLHGRGNEIFIYLLRGKSVDSAIGVRPNARGITGRADTYT</sequence>
<organism evidence="1 2">
    <name type="scientific">Asticcacaulis biprosthecium C19</name>
    <dbReference type="NCBI Taxonomy" id="715226"/>
    <lineage>
        <taxon>Bacteria</taxon>
        <taxon>Pseudomonadati</taxon>
        <taxon>Pseudomonadota</taxon>
        <taxon>Alphaproteobacteria</taxon>
        <taxon>Caulobacterales</taxon>
        <taxon>Caulobacteraceae</taxon>
        <taxon>Asticcacaulis</taxon>
    </lineage>
</organism>
<dbReference type="Proteomes" id="UP000006512">
    <property type="component" value="Unassembled WGS sequence"/>
</dbReference>
<protein>
    <submittedName>
        <fullName evidence="1">Uncharacterized protein</fullName>
    </submittedName>
</protein>
<evidence type="ECO:0000313" key="2">
    <source>
        <dbReference type="Proteomes" id="UP000006512"/>
    </source>
</evidence>
<evidence type="ECO:0000313" key="1">
    <source>
        <dbReference type="EMBL" id="EGF90277.1"/>
    </source>
</evidence>
<accession>F4QPZ0</accession>
<name>F4QPZ0_9CAUL</name>
<dbReference type="AlphaFoldDB" id="F4QPZ0"/>
<dbReference type="HOGENOM" id="CLU_3164107_0_0_5"/>